<sequence length="518" mass="58969">MNNEKFLNNGEKVFVKQSRASFAETEPGKAASGSEKIKLQAGRDRFKAVSQLTGRLSSSTFRYNPVESPSAKLFTQNNAEIFPNKPATYDPPKQEALQTSVYLPEMETKAGIESSKDETDEDISEIAESVKQEKKPIQQGIKSNGDSGFNEQVQNNVNLTTKSTIPGSVVNVSGSSETDEDTTEKSDRELLKSITQMTPLEAVVNPPELYQSPPKDGRASTAVQTSPISWMNIPGVIDFDRADFINYLKSDNNERRYFVYLIQDSNPYFKKDCIGRISIPKGKITLSELREYMLKSDDENLRYVIRKNQSFRFLSETYRFVAQNEAIAPVDEVYPAQGIFIKINQADVSIFSNPNSSNEQRARYRRAIIPSFITVTSNEQQKMKRSEALAAAPSHQMSNPNRNPQPTFERGRRRSRFSDHFFPGELSDEEASRVRDASRRRHEQCLSPVPVTRKVRIRRKNLIFTELKKFCENPNCTSGKRSILKCGKCNVSSYCSLECKREHWQEHKFTCTKPPWRL</sequence>
<feature type="domain" description="MYND-type" evidence="6">
    <location>
        <begin position="473"/>
        <end position="511"/>
    </location>
</feature>
<keyword evidence="2 4" id="KW-0863">Zinc-finger</keyword>
<protein>
    <recommendedName>
        <fullName evidence="6">MYND-type domain-containing protein</fullName>
    </recommendedName>
</protein>
<dbReference type="Gene3D" id="6.10.140.2220">
    <property type="match status" value="1"/>
</dbReference>
<feature type="compositionally biased region" description="Polar residues" evidence="5">
    <location>
        <begin position="140"/>
        <end position="150"/>
    </location>
</feature>
<feature type="compositionally biased region" description="Polar residues" evidence="5">
    <location>
        <begin position="395"/>
        <end position="406"/>
    </location>
</feature>
<dbReference type="GO" id="GO:0008270">
    <property type="term" value="F:zinc ion binding"/>
    <property type="evidence" value="ECO:0007669"/>
    <property type="project" value="UniProtKB-KW"/>
</dbReference>
<evidence type="ECO:0000256" key="4">
    <source>
        <dbReference type="PROSITE-ProRule" id="PRU00134"/>
    </source>
</evidence>
<dbReference type="SUPFAM" id="SSF144232">
    <property type="entry name" value="HIT/MYND zinc finger-like"/>
    <property type="match status" value="1"/>
</dbReference>
<feature type="region of interest" description="Disordered" evidence="5">
    <location>
        <begin position="130"/>
        <end position="150"/>
    </location>
</feature>
<reference evidence="7 8" key="1">
    <citation type="journal article" date="2018" name="Gigascience">
        <title>Genomes of trombidid mites reveal novel predicted allergens and laterally-transferred genes associated with secondary metabolism.</title>
        <authorList>
            <person name="Dong X."/>
            <person name="Chaisiri K."/>
            <person name="Xia D."/>
            <person name="Armstrong S.D."/>
            <person name="Fang Y."/>
            <person name="Donnelly M.J."/>
            <person name="Kadowaki T."/>
            <person name="McGarry J.W."/>
            <person name="Darby A.C."/>
            <person name="Makepeace B.L."/>
        </authorList>
    </citation>
    <scope>NUCLEOTIDE SEQUENCE [LARGE SCALE GENOMIC DNA]</scope>
    <source>
        <strain evidence="7">UoL-WK</strain>
    </source>
</reference>
<feature type="region of interest" description="Disordered" evidence="5">
    <location>
        <begin position="379"/>
        <end position="414"/>
    </location>
</feature>
<name>A0A443R2R5_9ACAR</name>
<keyword evidence="1" id="KW-0479">Metal-binding</keyword>
<keyword evidence="8" id="KW-1185">Reference proteome</keyword>
<accession>A0A443R2R5</accession>
<organism evidence="7 8">
    <name type="scientific">Dinothrombium tinctorium</name>
    <dbReference type="NCBI Taxonomy" id="1965070"/>
    <lineage>
        <taxon>Eukaryota</taxon>
        <taxon>Metazoa</taxon>
        <taxon>Ecdysozoa</taxon>
        <taxon>Arthropoda</taxon>
        <taxon>Chelicerata</taxon>
        <taxon>Arachnida</taxon>
        <taxon>Acari</taxon>
        <taxon>Acariformes</taxon>
        <taxon>Trombidiformes</taxon>
        <taxon>Prostigmata</taxon>
        <taxon>Anystina</taxon>
        <taxon>Parasitengona</taxon>
        <taxon>Trombidioidea</taxon>
        <taxon>Trombidiidae</taxon>
        <taxon>Dinothrombium</taxon>
    </lineage>
</organism>
<dbReference type="InterPro" id="IPR002893">
    <property type="entry name" value="Znf_MYND"/>
</dbReference>
<keyword evidence="3" id="KW-0862">Zinc</keyword>
<dbReference type="CDD" id="cd23020">
    <property type="entry name" value="zf-HIT"/>
    <property type="match status" value="1"/>
</dbReference>
<evidence type="ECO:0000256" key="5">
    <source>
        <dbReference type="SAM" id="MobiDB-lite"/>
    </source>
</evidence>
<dbReference type="AlphaFoldDB" id="A0A443R2R5"/>
<gene>
    <name evidence="7" type="ORF">B4U79_18114</name>
</gene>
<evidence type="ECO:0000313" key="7">
    <source>
        <dbReference type="EMBL" id="RWS09572.1"/>
    </source>
</evidence>
<dbReference type="EMBL" id="NCKU01002449">
    <property type="protein sequence ID" value="RWS09572.1"/>
    <property type="molecule type" value="Genomic_DNA"/>
</dbReference>
<feature type="region of interest" description="Disordered" evidence="5">
    <location>
        <begin position="168"/>
        <end position="187"/>
    </location>
</feature>
<dbReference type="Proteomes" id="UP000285301">
    <property type="component" value="Unassembled WGS sequence"/>
</dbReference>
<evidence type="ECO:0000259" key="6">
    <source>
        <dbReference type="PROSITE" id="PS50865"/>
    </source>
</evidence>
<dbReference type="OrthoDB" id="6509882at2759"/>
<dbReference type="PROSITE" id="PS50865">
    <property type="entry name" value="ZF_MYND_2"/>
    <property type="match status" value="1"/>
</dbReference>
<evidence type="ECO:0000313" key="8">
    <source>
        <dbReference type="Proteomes" id="UP000285301"/>
    </source>
</evidence>
<proteinExistence type="predicted"/>
<comment type="caution">
    <text evidence="7">The sequence shown here is derived from an EMBL/GenBank/DDBJ whole genome shotgun (WGS) entry which is preliminary data.</text>
</comment>
<evidence type="ECO:0000256" key="2">
    <source>
        <dbReference type="ARBA" id="ARBA00022771"/>
    </source>
</evidence>
<dbReference type="Pfam" id="PF01753">
    <property type="entry name" value="zf-MYND"/>
    <property type="match status" value="1"/>
</dbReference>
<evidence type="ECO:0000256" key="3">
    <source>
        <dbReference type="ARBA" id="ARBA00022833"/>
    </source>
</evidence>
<evidence type="ECO:0000256" key="1">
    <source>
        <dbReference type="ARBA" id="ARBA00022723"/>
    </source>
</evidence>